<dbReference type="Proteomes" id="UP000326570">
    <property type="component" value="Unassembled WGS sequence"/>
</dbReference>
<gene>
    <name evidence="1" type="ORF">F0P94_13865</name>
</gene>
<accession>A0A5N1IV10</accession>
<dbReference type="AlphaFoldDB" id="A0A5N1IV10"/>
<dbReference type="RefSeq" id="WP_150904489.1">
    <property type="nucleotide sequence ID" value="NZ_VTWT01000007.1"/>
</dbReference>
<dbReference type="InterPro" id="IPR052922">
    <property type="entry name" value="Cytidylate_Kinase-2"/>
</dbReference>
<protein>
    <recommendedName>
        <fullName evidence="3">Adenylate kinase</fullName>
    </recommendedName>
</protein>
<reference evidence="1 2" key="1">
    <citation type="submission" date="2019-09" db="EMBL/GenBank/DDBJ databases">
        <title>Genome sequence of Adhaeribacter sp. M2.</title>
        <authorList>
            <person name="Srinivasan S."/>
        </authorList>
    </citation>
    <scope>NUCLEOTIDE SEQUENCE [LARGE SCALE GENOMIC DNA]</scope>
    <source>
        <strain evidence="1 2">M2</strain>
    </source>
</reference>
<dbReference type="EMBL" id="VTWT01000007">
    <property type="protein sequence ID" value="KAA9331880.1"/>
    <property type="molecule type" value="Genomic_DNA"/>
</dbReference>
<dbReference type="SUPFAM" id="SSF52540">
    <property type="entry name" value="P-loop containing nucleoside triphosphate hydrolases"/>
    <property type="match status" value="1"/>
</dbReference>
<proteinExistence type="predicted"/>
<comment type="caution">
    <text evidence="1">The sequence shown here is derived from an EMBL/GenBank/DDBJ whole genome shotgun (WGS) entry which is preliminary data.</text>
</comment>
<dbReference type="CDD" id="cd02019">
    <property type="entry name" value="NK"/>
    <property type="match status" value="1"/>
</dbReference>
<dbReference type="PANTHER" id="PTHR37816:SF2">
    <property type="entry name" value="DNA TOPOLOGY MODULATION PROTEIN FLAR-RELATED PROTEIN"/>
    <property type="match status" value="1"/>
</dbReference>
<dbReference type="InterPro" id="IPR027417">
    <property type="entry name" value="P-loop_NTPase"/>
</dbReference>
<dbReference type="Gene3D" id="3.40.50.300">
    <property type="entry name" value="P-loop containing nucleotide triphosphate hydrolases"/>
    <property type="match status" value="1"/>
</dbReference>
<sequence length="178" mass="20554">MAIMERITIAGNSASGKSTFAEALGPAMGLPLIHLDLFQFQPGWELTPEPEFNKQHDQWLQQNRWLIEGVGPWPALKKRFAAADTIIYFDFPVDYCLEKARERLELDKISPNPFVPENSPYVAKAEKQEAVIKFFHWEWRPKILALMESLRESRNLLVFTEPEMLSEFLAEIKLPPPD</sequence>
<name>A0A5N1IV10_9BACT</name>
<keyword evidence="2" id="KW-1185">Reference proteome</keyword>
<organism evidence="1 2">
    <name type="scientific">Adhaeribacter soli</name>
    <dbReference type="NCBI Taxonomy" id="2607655"/>
    <lineage>
        <taxon>Bacteria</taxon>
        <taxon>Pseudomonadati</taxon>
        <taxon>Bacteroidota</taxon>
        <taxon>Cytophagia</taxon>
        <taxon>Cytophagales</taxon>
        <taxon>Hymenobacteraceae</taxon>
        <taxon>Adhaeribacter</taxon>
    </lineage>
</organism>
<evidence type="ECO:0000313" key="1">
    <source>
        <dbReference type="EMBL" id="KAA9331880.1"/>
    </source>
</evidence>
<evidence type="ECO:0000313" key="2">
    <source>
        <dbReference type="Proteomes" id="UP000326570"/>
    </source>
</evidence>
<evidence type="ECO:0008006" key="3">
    <source>
        <dbReference type="Google" id="ProtNLM"/>
    </source>
</evidence>
<dbReference type="PANTHER" id="PTHR37816">
    <property type="entry name" value="YALI0E33011P"/>
    <property type="match status" value="1"/>
</dbReference>